<proteinExistence type="predicted"/>
<accession>A0A0G0F3Z9</accession>
<organism evidence="1 2">
    <name type="scientific">Candidatus Daviesbacteria bacterium GW2011_GWB1_36_5</name>
    <dbReference type="NCBI Taxonomy" id="1618426"/>
    <lineage>
        <taxon>Bacteria</taxon>
        <taxon>Candidatus Daviesiibacteriota</taxon>
    </lineage>
</organism>
<evidence type="ECO:0000313" key="1">
    <source>
        <dbReference type="EMBL" id="KKQ08235.1"/>
    </source>
</evidence>
<evidence type="ECO:0000313" key="2">
    <source>
        <dbReference type="Proteomes" id="UP000034492"/>
    </source>
</evidence>
<comment type="caution">
    <text evidence="1">The sequence shown here is derived from an EMBL/GenBank/DDBJ whole genome shotgun (WGS) entry which is preliminary data.</text>
</comment>
<reference evidence="1 2" key="1">
    <citation type="journal article" date="2015" name="Nature">
        <title>rRNA introns, odd ribosomes, and small enigmatic genomes across a large radiation of phyla.</title>
        <authorList>
            <person name="Brown C.T."/>
            <person name="Hug L.A."/>
            <person name="Thomas B.C."/>
            <person name="Sharon I."/>
            <person name="Castelle C.J."/>
            <person name="Singh A."/>
            <person name="Wilkins M.J."/>
            <person name="Williams K.H."/>
            <person name="Banfield J.F."/>
        </authorList>
    </citation>
    <scope>NUCLEOTIDE SEQUENCE [LARGE SCALE GENOMIC DNA]</scope>
</reference>
<sequence>MAENVLNIRSNERFLTSLRIVIPFLAQVPDPIYYQLDSSQFVLPKGNIARLRVMLEDEIGHFVMTYRADTFNLTIPLERHLCAVLAGAELTAEQITLLQHYEARTKPNGISLVVYKRPLELINSRESWLFENYQKRGLL</sequence>
<protein>
    <submittedName>
        <fullName evidence="1">Uncharacterized protein</fullName>
    </submittedName>
</protein>
<name>A0A0G0F3Z9_9BACT</name>
<dbReference type="AlphaFoldDB" id="A0A0G0F3Z9"/>
<dbReference type="Proteomes" id="UP000034492">
    <property type="component" value="Unassembled WGS sequence"/>
</dbReference>
<gene>
    <name evidence="1" type="ORF">US19_C0029G0006</name>
</gene>
<dbReference type="EMBL" id="LBSA01000029">
    <property type="protein sequence ID" value="KKQ08235.1"/>
    <property type="molecule type" value="Genomic_DNA"/>
</dbReference>